<accession>A0ABS6XYN8</accession>
<protein>
    <submittedName>
        <fullName evidence="2">4'-phosphopantetheinyl transferase superfamily protein</fullName>
    </submittedName>
</protein>
<dbReference type="Proteomes" id="UP000812031">
    <property type="component" value="Unassembled WGS sequence"/>
</dbReference>
<dbReference type="RefSeq" id="WP_219318276.1">
    <property type="nucleotide sequence ID" value="NZ_JAHWYN010000014.1"/>
</dbReference>
<keyword evidence="2" id="KW-0808">Transferase</keyword>
<dbReference type="Pfam" id="PF01648">
    <property type="entry name" value="ACPS"/>
    <property type="match status" value="1"/>
</dbReference>
<dbReference type="EMBL" id="JAHWYN010000014">
    <property type="protein sequence ID" value="MBW4361782.1"/>
    <property type="molecule type" value="Genomic_DNA"/>
</dbReference>
<comment type="caution">
    <text evidence="2">The sequence shown here is derived from an EMBL/GenBank/DDBJ whole genome shotgun (WGS) entry which is preliminary data.</text>
</comment>
<dbReference type="InterPro" id="IPR008278">
    <property type="entry name" value="4-PPantetheinyl_Trfase_dom"/>
</dbReference>
<name>A0ABS6XYN8_9FLAO</name>
<evidence type="ECO:0000313" key="2">
    <source>
        <dbReference type="EMBL" id="MBW4361782.1"/>
    </source>
</evidence>
<sequence>MIGNDIVDLDLARKESNWQRKGFLEKIFSLEEQYLIHNDSNPEIMVWNLWSRKEAAYKIFNRNTGISGYFPWRLNCSYEDLNSGTVIVSDFVFHTQTQITDSYVYSIAVSDIGLFNKISVLETLENIKKENRIPYTLDVTSNKMIPVSITHHGRFQKIITLK</sequence>
<proteinExistence type="predicted"/>
<evidence type="ECO:0000259" key="1">
    <source>
        <dbReference type="Pfam" id="PF01648"/>
    </source>
</evidence>
<feature type="domain" description="4'-phosphopantetheinyl transferase" evidence="1">
    <location>
        <begin position="2"/>
        <end position="106"/>
    </location>
</feature>
<keyword evidence="3" id="KW-1185">Reference proteome</keyword>
<evidence type="ECO:0000313" key="3">
    <source>
        <dbReference type="Proteomes" id="UP000812031"/>
    </source>
</evidence>
<gene>
    <name evidence="2" type="ORF">KZH69_14910</name>
</gene>
<dbReference type="GO" id="GO:0016740">
    <property type="term" value="F:transferase activity"/>
    <property type="evidence" value="ECO:0007669"/>
    <property type="project" value="UniProtKB-KW"/>
</dbReference>
<organism evidence="2 3">
    <name type="scientific">Flavobacterium taihuense</name>
    <dbReference type="NCBI Taxonomy" id="2857508"/>
    <lineage>
        <taxon>Bacteria</taxon>
        <taxon>Pseudomonadati</taxon>
        <taxon>Bacteroidota</taxon>
        <taxon>Flavobacteriia</taxon>
        <taxon>Flavobacteriales</taxon>
        <taxon>Flavobacteriaceae</taxon>
        <taxon>Flavobacterium</taxon>
    </lineage>
</organism>
<reference evidence="2 3" key="1">
    <citation type="submission" date="2021-07" db="EMBL/GenBank/DDBJ databases">
        <title>Flavobacterium sp. nov. isolated from sediment on the Taihu Lake.</title>
        <authorList>
            <person name="Qu J.-H."/>
        </authorList>
    </citation>
    <scope>NUCLEOTIDE SEQUENCE [LARGE SCALE GENOMIC DNA]</scope>
    <source>
        <strain evidence="2 3">NAS39</strain>
    </source>
</reference>